<dbReference type="Proteomes" id="UP001271780">
    <property type="component" value="Unassembled WGS sequence"/>
</dbReference>
<evidence type="ECO:0000313" key="2">
    <source>
        <dbReference type="Proteomes" id="UP001271780"/>
    </source>
</evidence>
<gene>
    <name evidence="1" type="ORF">RFM27_22660</name>
</gene>
<dbReference type="EMBL" id="JAVIIZ010000015">
    <property type="protein sequence ID" value="MDX8474895.1"/>
    <property type="molecule type" value="Genomic_DNA"/>
</dbReference>
<dbReference type="RefSeq" id="WP_320327796.1">
    <property type="nucleotide sequence ID" value="NZ_JAVIIZ010000015.1"/>
</dbReference>
<protein>
    <submittedName>
        <fullName evidence="1">Uncharacterized protein</fullName>
    </submittedName>
</protein>
<sequence length="58" mass="6583">MCDIVYIATQKSPEKPEFSEENKGKPVLRLTGWRCKFVTIVKDGWPQIAPFPVKSCQG</sequence>
<organism evidence="1 2">
    <name type="scientific">Mesorhizobium dulcispinae</name>
    <dbReference type="NCBI Taxonomy" id="3072316"/>
    <lineage>
        <taxon>Bacteria</taxon>
        <taxon>Pseudomonadati</taxon>
        <taxon>Pseudomonadota</taxon>
        <taxon>Alphaproteobacteria</taxon>
        <taxon>Hyphomicrobiales</taxon>
        <taxon>Phyllobacteriaceae</taxon>
        <taxon>Mesorhizobium</taxon>
    </lineage>
</organism>
<name>A0ABU4XJF2_9HYPH</name>
<reference evidence="1 2" key="1">
    <citation type="submission" date="2023-08" db="EMBL/GenBank/DDBJ databases">
        <title>Implementing the SeqCode for naming new Mesorhizobium species isolated from Vachellia karroo root nodules.</title>
        <authorList>
            <person name="Van Lill M."/>
        </authorList>
    </citation>
    <scope>NUCLEOTIDE SEQUENCE [LARGE SCALE GENOMIC DNA]</scope>
    <source>
        <strain evidence="1 2">VK23A</strain>
    </source>
</reference>
<comment type="caution">
    <text evidence="1">The sequence shown here is derived from an EMBL/GenBank/DDBJ whole genome shotgun (WGS) entry which is preliminary data.</text>
</comment>
<keyword evidence="2" id="KW-1185">Reference proteome</keyword>
<evidence type="ECO:0000313" key="1">
    <source>
        <dbReference type="EMBL" id="MDX8474895.1"/>
    </source>
</evidence>
<accession>A0ABU4XJF2</accession>
<proteinExistence type="predicted"/>